<dbReference type="Gene3D" id="1.10.472.20">
    <property type="entry name" value="Nitrile hydratase, beta subunit"/>
    <property type="match status" value="1"/>
</dbReference>
<dbReference type="SUPFAM" id="SSF50090">
    <property type="entry name" value="Electron transport accessory proteins"/>
    <property type="match status" value="1"/>
</dbReference>
<evidence type="ECO:0000313" key="10">
    <source>
        <dbReference type="Proteomes" id="UP000251956"/>
    </source>
</evidence>
<dbReference type="OrthoDB" id="3478924at2"/>
<evidence type="ECO:0000256" key="4">
    <source>
        <dbReference type="ARBA" id="ARBA00044877"/>
    </source>
</evidence>
<evidence type="ECO:0000259" key="8">
    <source>
        <dbReference type="Pfam" id="PF21006"/>
    </source>
</evidence>
<evidence type="ECO:0000256" key="2">
    <source>
        <dbReference type="ARBA" id="ARBA00009098"/>
    </source>
</evidence>
<comment type="caution">
    <text evidence="9">The sequence shown here is derived from an EMBL/GenBank/DDBJ whole genome shotgun (WGS) entry which is preliminary data.</text>
</comment>
<dbReference type="RefSeq" id="WP_112126692.1">
    <property type="nucleotide sequence ID" value="NZ_QMBQ01000002.1"/>
</dbReference>
<organism evidence="9 10">
    <name type="scientific">Mesorhizobium atlanticum</name>
    <dbReference type="NCBI Taxonomy" id="2233532"/>
    <lineage>
        <taxon>Bacteria</taxon>
        <taxon>Pseudomonadati</taxon>
        <taxon>Pseudomonadota</taxon>
        <taxon>Alphaproteobacteria</taxon>
        <taxon>Hyphomicrobiales</taxon>
        <taxon>Phyllobacteriaceae</taxon>
        <taxon>Mesorhizobium</taxon>
    </lineage>
</organism>
<dbReference type="PIRSF" id="PIRSF001427">
    <property type="entry name" value="NHase_beta"/>
    <property type="match status" value="1"/>
</dbReference>
<sequence>MMDGIHDLGGRQGYGPIDVNEPPEPFHAPWEARLFGITRAFTRPAMFSIDLFRHVRECIDPAEYLTRGYYDQWLLAYAVLMVDAEAVTVEELATGKSAKAIPNMPPPMTPAKVATLTKAMSRFDRESDTGPTFAPGDKVKTIPFGSSGHTRLPQYARGREGQIESFRGVHTLPDTNMAGDGPAQPLYTVSFLAADLWLGAAGRKDHVYLDLWESYLERA</sequence>
<dbReference type="Proteomes" id="UP000251956">
    <property type="component" value="Unassembled WGS sequence"/>
</dbReference>
<dbReference type="InterPro" id="IPR024690">
    <property type="entry name" value="CN_hydtase_beta_dom_C"/>
</dbReference>
<keyword evidence="10" id="KW-1185">Reference proteome</keyword>
<comment type="similarity">
    <text evidence="2 5">Belongs to the nitrile hydratase subunit beta family.</text>
</comment>
<protein>
    <recommendedName>
        <fullName evidence="5">Nitrile hydratase subunit beta</fullName>
        <shortName evidence="5">NHase</shortName>
        <ecNumber evidence="5">4.2.1.84</ecNumber>
    </recommendedName>
</protein>
<proteinExistence type="inferred from homology"/>
<reference evidence="9 10" key="1">
    <citation type="submission" date="2018-07" db="EMBL/GenBank/DDBJ databases">
        <title>Diversity of Mesorhizobium strains in Brazil.</title>
        <authorList>
            <person name="Helene L.C.F."/>
            <person name="Dall'Agnol R."/>
            <person name="Delamuta J.R.M."/>
            <person name="Hungria M."/>
        </authorList>
    </citation>
    <scope>NUCLEOTIDE SEQUENCE [LARGE SCALE GENOMIC DNA]</scope>
    <source>
        <strain evidence="9 10">CNPSo 3140</strain>
    </source>
</reference>
<evidence type="ECO:0000256" key="5">
    <source>
        <dbReference type="PIRNR" id="PIRNR001427"/>
    </source>
</evidence>
<accession>A0A330GZR5</accession>
<dbReference type="EMBL" id="QMBQ01000002">
    <property type="protein sequence ID" value="RAZ78446.1"/>
    <property type="molecule type" value="Genomic_DNA"/>
</dbReference>
<feature type="region of interest" description="Disordered" evidence="6">
    <location>
        <begin position="1"/>
        <end position="22"/>
    </location>
</feature>
<feature type="domain" description="Nitrile hydratase beta subunit-like N-terminal" evidence="8">
    <location>
        <begin position="2"/>
        <end position="100"/>
    </location>
</feature>
<dbReference type="GO" id="GO:0046914">
    <property type="term" value="F:transition metal ion binding"/>
    <property type="evidence" value="ECO:0007669"/>
    <property type="project" value="InterPro"/>
</dbReference>
<dbReference type="Pfam" id="PF02211">
    <property type="entry name" value="NHase_beta_C"/>
    <property type="match status" value="1"/>
</dbReference>
<evidence type="ECO:0000259" key="7">
    <source>
        <dbReference type="Pfam" id="PF02211"/>
    </source>
</evidence>
<dbReference type="EC" id="4.2.1.84" evidence="5"/>
<dbReference type="InterPro" id="IPR003168">
    <property type="entry name" value="Nitrile_hydratase_bsu"/>
</dbReference>
<dbReference type="InterPro" id="IPR049054">
    <property type="entry name" value="CN_hydtase_beta-like_N"/>
</dbReference>
<dbReference type="AlphaFoldDB" id="A0A330GZR5"/>
<keyword evidence="3 5" id="KW-0456">Lyase</keyword>
<evidence type="ECO:0000313" key="9">
    <source>
        <dbReference type="EMBL" id="RAZ78446.1"/>
    </source>
</evidence>
<name>A0A330GZR5_9HYPH</name>
<comment type="function">
    <text evidence="1 5">NHase catalyzes the hydration of various nitrile compounds to the corresponding amides.</text>
</comment>
<evidence type="ECO:0000256" key="1">
    <source>
        <dbReference type="ARBA" id="ARBA00004042"/>
    </source>
</evidence>
<evidence type="ECO:0000256" key="3">
    <source>
        <dbReference type="ARBA" id="ARBA00023239"/>
    </source>
</evidence>
<dbReference type="GO" id="GO:0018822">
    <property type="term" value="F:nitrile hydratase activity"/>
    <property type="evidence" value="ECO:0007669"/>
    <property type="project" value="UniProtKB-EC"/>
</dbReference>
<dbReference type="Gene3D" id="2.30.30.50">
    <property type="match status" value="1"/>
</dbReference>
<dbReference type="Pfam" id="PF21006">
    <property type="entry name" value="NHase_beta_N"/>
    <property type="match status" value="1"/>
</dbReference>
<dbReference type="InterPro" id="IPR008990">
    <property type="entry name" value="Elect_transpt_acc-like_dom_sf"/>
</dbReference>
<evidence type="ECO:0000256" key="6">
    <source>
        <dbReference type="SAM" id="MobiDB-lite"/>
    </source>
</evidence>
<dbReference type="NCBIfam" id="TIGR03888">
    <property type="entry name" value="nitrile_beta"/>
    <property type="match status" value="1"/>
</dbReference>
<gene>
    <name evidence="9" type="primary">nthB</name>
    <name evidence="9" type="ORF">DPM35_07730</name>
</gene>
<comment type="catalytic activity">
    <reaction evidence="4 5">
        <text>an aliphatic primary amide = an aliphatic nitrile + H2O</text>
        <dbReference type="Rhea" id="RHEA:12673"/>
        <dbReference type="ChEBI" id="CHEBI:15377"/>
        <dbReference type="ChEBI" id="CHEBI:65285"/>
        <dbReference type="ChEBI" id="CHEBI:80291"/>
        <dbReference type="EC" id="4.2.1.84"/>
    </reaction>
</comment>
<dbReference type="InterPro" id="IPR042262">
    <property type="entry name" value="CN_hydtase_beta_C"/>
</dbReference>
<feature type="domain" description="Nitrile hydratase beta subunit" evidence="7">
    <location>
        <begin position="124"/>
        <end position="217"/>
    </location>
</feature>